<dbReference type="GO" id="GO:0003723">
    <property type="term" value="F:RNA binding"/>
    <property type="evidence" value="ECO:0007669"/>
    <property type="project" value="TreeGrafter"/>
</dbReference>
<evidence type="ECO:0000256" key="6">
    <source>
        <dbReference type="SAM" id="MobiDB-lite"/>
    </source>
</evidence>
<dbReference type="Gene3D" id="3.30.230.10">
    <property type="match status" value="1"/>
</dbReference>
<dbReference type="STRING" id="1817822.A2826_02360"/>
<keyword evidence="3 4" id="KW-0687">Ribonucleoprotein</keyword>
<comment type="caution">
    <text evidence="7">The sequence shown here is derived from an EMBL/GenBank/DDBJ whole genome shotgun (WGS) entry which is preliminary data.</text>
</comment>
<name>A0A1F5NUD0_9BACT</name>
<evidence type="ECO:0000256" key="1">
    <source>
        <dbReference type="ARBA" id="ARBA00005251"/>
    </source>
</evidence>
<dbReference type="NCBIfam" id="NF001099">
    <property type="entry name" value="PRK00132.1"/>
    <property type="match status" value="1"/>
</dbReference>
<feature type="compositionally biased region" description="Basic and acidic residues" evidence="6">
    <location>
        <begin position="168"/>
        <end position="177"/>
    </location>
</feature>
<dbReference type="GO" id="GO:0022627">
    <property type="term" value="C:cytosolic small ribosomal subunit"/>
    <property type="evidence" value="ECO:0007669"/>
    <property type="project" value="TreeGrafter"/>
</dbReference>
<dbReference type="Pfam" id="PF00380">
    <property type="entry name" value="Ribosomal_S9"/>
    <property type="match status" value="1"/>
</dbReference>
<comment type="similarity">
    <text evidence="1 4">Belongs to the universal ribosomal protein uS9 family.</text>
</comment>
<dbReference type="PANTHER" id="PTHR21569">
    <property type="entry name" value="RIBOSOMAL PROTEIN S9"/>
    <property type="match status" value="1"/>
</dbReference>
<dbReference type="SUPFAM" id="SSF54211">
    <property type="entry name" value="Ribosomal protein S5 domain 2-like"/>
    <property type="match status" value="1"/>
</dbReference>
<dbReference type="InterPro" id="IPR023035">
    <property type="entry name" value="Ribosomal_uS9_bac/plastid"/>
</dbReference>
<feature type="compositionally biased region" description="Basic and acidic residues" evidence="6">
    <location>
        <begin position="32"/>
        <end position="48"/>
    </location>
</feature>
<evidence type="ECO:0000313" key="8">
    <source>
        <dbReference type="Proteomes" id="UP000177912"/>
    </source>
</evidence>
<evidence type="ECO:0000256" key="5">
    <source>
        <dbReference type="RuleBase" id="RU003816"/>
    </source>
</evidence>
<keyword evidence="2 4" id="KW-0689">Ribosomal protein</keyword>
<feature type="compositionally biased region" description="Basic residues" evidence="6">
    <location>
        <begin position="178"/>
        <end position="188"/>
    </location>
</feature>
<dbReference type="GO" id="GO:0006412">
    <property type="term" value="P:translation"/>
    <property type="evidence" value="ECO:0007669"/>
    <property type="project" value="InterPro"/>
</dbReference>
<organism evidence="7 8">
    <name type="scientific">Candidatus Doudnabacteria bacterium RIFCSPHIGHO2_01_FULL_43_23</name>
    <dbReference type="NCBI Taxonomy" id="1817822"/>
    <lineage>
        <taxon>Bacteria</taxon>
        <taxon>Candidatus Doudnaibacteriota</taxon>
    </lineage>
</organism>
<evidence type="ECO:0000256" key="2">
    <source>
        <dbReference type="ARBA" id="ARBA00022980"/>
    </source>
</evidence>
<accession>A0A1F5NUD0</accession>
<reference evidence="7 8" key="1">
    <citation type="journal article" date="2016" name="Nat. Commun.">
        <title>Thousands of microbial genomes shed light on interconnected biogeochemical processes in an aquifer system.</title>
        <authorList>
            <person name="Anantharaman K."/>
            <person name="Brown C.T."/>
            <person name="Hug L.A."/>
            <person name="Sharon I."/>
            <person name="Castelle C.J."/>
            <person name="Probst A.J."/>
            <person name="Thomas B.C."/>
            <person name="Singh A."/>
            <person name="Wilkins M.J."/>
            <person name="Karaoz U."/>
            <person name="Brodie E.L."/>
            <person name="Williams K.H."/>
            <person name="Hubbard S.S."/>
            <person name="Banfield J.F."/>
        </authorList>
    </citation>
    <scope>NUCLEOTIDE SEQUENCE [LARGE SCALE GENOMIC DNA]</scope>
</reference>
<dbReference type="PROSITE" id="PS00360">
    <property type="entry name" value="RIBOSOMAL_S9"/>
    <property type="match status" value="1"/>
</dbReference>
<dbReference type="InterPro" id="IPR020568">
    <property type="entry name" value="Ribosomal_Su5_D2-typ_SF"/>
</dbReference>
<evidence type="ECO:0000256" key="3">
    <source>
        <dbReference type="ARBA" id="ARBA00023274"/>
    </source>
</evidence>
<feature type="region of interest" description="Disordered" evidence="6">
    <location>
        <begin position="32"/>
        <end position="56"/>
    </location>
</feature>
<dbReference type="EMBL" id="MFEI01000009">
    <property type="protein sequence ID" value="OGE81271.1"/>
    <property type="molecule type" value="Genomic_DNA"/>
</dbReference>
<evidence type="ECO:0000256" key="4">
    <source>
        <dbReference type="RuleBase" id="RU003815"/>
    </source>
</evidence>
<feature type="non-terminal residue" evidence="7">
    <location>
        <position position="188"/>
    </location>
</feature>
<dbReference type="InterPro" id="IPR020574">
    <property type="entry name" value="Ribosomal_uS9_CS"/>
</dbReference>
<dbReference type="InterPro" id="IPR014721">
    <property type="entry name" value="Ribsml_uS5_D2-typ_fold_subgr"/>
</dbReference>
<dbReference type="Proteomes" id="UP000177912">
    <property type="component" value="Unassembled WGS sequence"/>
</dbReference>
<dbReference type="InterPro" id="IPR000754">
    <property type="entry name" value="Ribosomal_uS9"/>
</dbReference>
<dbReference type="PANTHER" id="PTHR21569:SF1">
    <property type="entry name" value="SMALL RIBOSOMAL SUBUNIT PROTEIN US9M"/>
    <property type="match status" value="1"/>
</dbReference>
<protein>
    <recommendedName>
        <fullName evidence="5">30S ribosomal protein S9</fullName>
    </recommendedName>
</protein>
<sequence>MIETKKPAEKKKKRGRPKKAILHAVKKDVEVVKKHEKPEKPEKLETREIVAPLESAKPETTHKKDRYYYAIGRRKTAMAKVRGYETQKYFTVNTKEFSAYFPTKPLQKIVLSPLTTLGLEAKIGWQVFVSGGGYHAQAEAVRHGISKALVERNLEDRTTLKKAGFLTRDPRVTERKKPGLKKARRAPQ</sequence>
<gene>
    <name evidence="7" type="ORF">A2826_02360</name>
</gene>
<dbReference type="AlphaFoldDB" id="A0A1F5NUD0"/>
<feature type="region of interest" description="Disordered" evidence="6">
    <location>
        <begin position="165"/>
        <end position="188"/>
    </location>
</feature>
<dbReference type="GO" id="GO:0003735">
    <property type="term" value="F:structural constituent of ribosome"/>
    <property type="evidence" value="ECO:0007669"/>
    <property type="project" value="InterPro"/>
</dbReference>
<evidence type="ECO:0000313" key="7">
    <source>
        <dbReference type="EMBL" id="OGE81271.1"/>
    </source>
</evidence>
<proteinExistence type="inferred from homology"/>